<organism evidence="3 4">
    <name type="scientific">Rubrivivax rivuli</name>
    <dbReference type="NCBI Taxonomy" id="1862385"/>
    <lineage>
        <taxon>Bacteria</taxon>
        <taxon>Pseudomonadati</taxon>
        <taxon>Pseudomonadota</taxon>
        <taxon>Betaproteobacteria</taxon>
        <taxon>Burkholderiales</taxon>
        <taxon>Sphaerotilaceae</taxon>
        <taxon>Rubrivivax</taxon>
    </lineage>
</organism>
<dbReference type="SUPFAM" id="SSF50969">
    <property type="entry name" value="YVTN repeat-like/Quinoprotein amine dehydrogenase"/>
    <property type="match status" value="1"/>
</dbReference>
<keyword evidence="2" id="KW-0732">Signal</keyword>
<feature type="signal peptide" evidence="2">
    <location>
        <begin position="1"/>
        <end position="31"/>
    </location>
</feature>
<reference evidence="3 4" key="1">
    <citation type="submission" date="2019-01" db="EMBL/GenBank/DDBJ databases">
        <authorList>
            <person name="Chen W.-M."/>
        </authorList>
    </citation>
    <scope>NUCLEOTIDE SEQUENCE [LARGE SCALE GENOMIC DNA]</scope>
    <source>
        <strain evidence="3 4">KYPY4</strain>
    </source>
</reference>
<sequence length="474" mass="51401">MHTPLPSPSRRGLFALLTLATALLLHTSAWAQIGQRFPSERRVVPDPVTGIPLVFLTTAPRGDSKIYPSHPQWTADGQWLVFRSDRAGREAIAVHEASGVMVQVTEGGYSGMLNLDLRANRLVFLREVPGAPAPAVRGAPRAMQAVEVDLDRLFADSAAGTLKPEAQARYQRVFATLPAELQADGDSALDADGQWLYFRIGKEAAARRLPAGTRVEPNFGPRNMGAGPTGIARVHRQTGEVQHVVSVGFQIGHVQANPWVPGELVFSWETGGKSPQRTWTVKGDGTGLRPLFPEAPYDWVTHEAIITRDEVAFAIMGHRPVAALPSASAPAGTSWQGANPGQEAAWGPSGTREKPTGLGIVNLRTREMRIEAQTPSGSGLWHVHGSPDGRWAVGDDFSRRLVLVDRRNGRMRLLSTGHRDTARDHPHPTFSPDGKRIQIQSAMLAPDGRAMNIVVIAVPEAWQNEVPAPTDVVR</sequence>
<dbReference type="InterPro" id="IPR011659">
    <property type="entry name" value="WD40"/>
</dbReference>
<dbReference type="InterPro" id="IPR015943">
    <property type="entry name" value="WD40/YVTN_repeat-like_dom_sf"/>
</dbReference>
<evidence type="ECO:0000313" key="3">
    <source>
        <dbReference type="EMBL" id="RVU43913.1"/>
    </source>
</evidence>
<dbReference type="EMBL" id="SACR01000006">
    <property type="protein sequence ID" value="RVU43913.1"/>
    <property type="molecule type" value="Genomic_DNA"/>
</dbReference>
<evidence type="ECO:0000256" key="2">
    <source>
        <dbReference type="SAM" id="SignalP"/>
    </source>
</evidence>
<dbReference type="Pfam" id="PF07676">
    <property type="entry name" value="PD40"/>
    <property type="match status" value="2"/>
</dbReference>
<gene>
    <name evidence="3" type="ORF">EOE66_19870</name>
</gene>
<proteinExistence type="predicted"/>
<dbReference type="Gene3D" id="2.130.10.10">
    <property type="entry name" value="YVTN repeat-like/Quinoprotein amine dehydrogenase"/>
    <property type="match status" value="2"/>
</dbReference>
<comment type="caution">
    <text evidence="3">The sequence shown here is derived from an EMBL/GenBank/DDBJ whole genome shotgun (WGS) entry which is preliminary data.</text>
</comment>
<name>A0A437RAZ8_9BURK</name>
<dbReference type="InterPro" id="IPR011044">
    <property type="entry name" value="Quino_amine_DH_bsu"/>
</dbReference>
<evidence type="ECO:0000313" key="4">
    <source>
        <dbReference type="Proteomes" id="UP000285575"/>
    </source>
</evidence>
<dbReference type="AlphaFoldDB" id="A0A437RAZ8"/>
<dbReference type="RefSeq" id="WP_128230472.1">
    <property type="nucleotide sequence ID" value="NZ_SACR01000006.1"/>
</dbReference>
<feature type="chain" id="PRO_5019114901" description="Oligogalacturonide lyase" evidence="2">
    <location>
        <begin position="32"/>
        <end position="474"/>
    </location>
</feature>
<evidence type="ECO:0000256" key="1">
    <source>
        <dbReference type="SAM" id="MobiDB-lite"/>
    </source>
</evidence>
<dbReference type="OrthoDB" id="8432779at2"/>
<protein>
    <recommendedName>
        <fullName evidence="5">Oligogalacturonide lyase</fullName>
    </recommendedName>
</protein>
<dbReference type="Proteomes" id="UP000285575">
    <property type="component" value="Unassembled WGS sequence"/>
</dbReference>
<accession>A0A437RAZ8</accession>
<keyword evidence="4" id="KW-1185">Reference proteome</keyword>
<evidence type="ECO:0008006" key="5">
    <source>
        <dbReference type="Google" id="ProtNLM"/>
    </source>
</evidence>
<feature type="region of interest" description="Disordered" evidence="1">
    <location>
        <begin position="332"/>
        <end position="357"/>
    </location>
</feature>